<dbReference type="AlphaFoldDB" id="A0A0C3G008"/>
<feature type="compositionally biased region" description="Polar residues" evidence="8">
    <location>
        <begin position="206"/>
        <end position="223"/>
    </location>
</feature>
<feature type="region of interest" description="Disordered" evidence="8">
    <location>
        <begin position="206"/>
        <end position="278"/>
    </location>
</feature>
<feature type="domain" description="NUDE" evidence="9">
    <location>
        <begin position="149"/>
        <end position="297"/>
    </location>
</feature>
<dbReference type="GO" id="GO:0000776">
    <property type="term" value="C:kinetochore"/>
    <property type="evidence" value="ECO:0007669"/>
    <property type="project" value="TreeGrafter"/>
</dbReference>
<feature type="region of interest" description="Disordered" evidence="8">
    <location>
        <begin position="385"/>
        <end position="487"/>
    </location>
</feature>
<dbReference type="STRING" id="765440.A0A0C3G008"/>
<feature type="coiled-coil region" evidence="7">
    <location>
        <begin position="44"/>
        <end position="201"/>
    </location>
</feature>
<dbReference type="InParanoid" id="A0A0C3G008"/>
<feature type="compositionally biased region" description="Polar residues" evidence="8">
    <location>
        <begin position="695"/>
        <end position="704"/>
    </location>
</feature>
<reference evidence="10 11" key="1">
    <citation type="submission" date="2014-04" db="EMBL/GenBank/DDBJ databases">
        <authorList>
            <consortium name="DOE Joint Genome Institute"/>
            <person name="Kuo A."/>
            <person name="Tarkka M."/>
            <person name="Buscot F."/>
            <person name="Kohler A."/>
            <person name="Nagy L.G."/>
            <person name="Floudas D."/>
            <person name="Copeland A."/>
            <person name="Barry K.W."/>
            <person name="Cichocki N."/>
            <person name="Veneault-Fourrey C."/>
            <person name="LaButti K."/>
            <person name="Lindquist E.A."/>
            <person name="Lipzen A."/>
            <person name="Lundell T."/>
            <person name="Morin E."/>
            <person name="Murat C."/>
            <person name="Sun H."/>
            <person name="Tunlid A."/>
            <person name="Henrissat B."/>
            <person name="Grigoriev I.V."/>
            <person name="Hibbett D.S."/>
            <person name="Martin F."/>
            <person name="Nordberg H.P."/>
            <person name="Cantor M.N."/>
            <person name="Hua S.X."/>
        </authorList>
    </citation>
    <scope>NUCLEOTIDE SEQUENCE [LARGE SCALE GENOMIC DNA]</scope>
    <source>
        <strain evidence="10 11">F 1598</strain>
    </source>
</reference>
<evidence type="ECO:0000256" key="7">
    <source>
        <dbReference type="SAM" id="Coils"/>
    </source>
</evidence>
<proteinExistence type="inferred from homology"/>
<feature type="compositionally biased region" description="Basic and acidic residues" evidence="8">
    <location>
        <begin position="605"/>
        <end position="622"/>
    </location>
</feature>
<feature type="region of interest" description="Disordered" evidence="8">
    <location>
        <begin position="517"/>
        <end position="704"/>
    </location>
</feature>
<dbReference type="GO" id="GO:0005871">
    <property type="term" value="C:kinesin complex"/>
    <property type="evidence" value="ECO:0007669"/>
    <property type="project" value="TreeGrafter"/>
</dbReference>
<feature type="compositionally biased region" description="Polar residues" evidence="8">
    <location>
        <begin position="390"/>
        <end position="423"/>
    </location>
</feature>
<comment type="subcellular location">
    <subcellularLocation>
        <location evidence="1">Cytoplasm</location>
        <location evidence="1">Cytoskeleton</location>
    </subcellularLocation>
</comment>
<evidence type="ECO:0000256" key="8">
    <source>
        <dbReference type="SAM" id="MobiDB-lite"/>
    </source>
</evidence>
<dbReference type="PANTHER" id="PTHR10921:SF1">
    <property type="entry name" value="NUCLEAR DISTRIBUTION PROTEIN NUDE HOMOLOG"/>
    <property type="match status" value="1"/>
</dbReference>
<dbReference type="InterPro" id="IPR006964">
    <property type="entry name" value="NUDE_dom"/>
</dbReference>
<protein>
    <recommendedName>
        <fullName evidence="9">NUDE domain-containing protein</fullName>
    </recommendedName>
</protein>
<dbReference type="OrthoDB" id="5877028at2759"/>
<dbReference type="HOGENOM" id="CLU_027730_0_0_1"/>
<keyword evidence="3" id="KW-0963">Cytoplasm</keyword>
<organism evidence="10 11">
    <name type="scientific">Piloderma croceum (strain F 1598)</name>
    <dbReference type="NCBI Taxonomy" id="765440"/>
    <lineage>
        <taxon>Eukaryota</taxon>
        <taxon>Fungi</taxon>
        <taxon>Dikarya</taxon>
        <taxon>Basidiomycota</taxon>
        <taxon>Agaricomycotina</taxon>
        <taxon>Agaricomycetes</taxon>
        <taxon>Agaricomycetidae</taxon>
        <taxon>Atheliales</taxon>
        <taxon>Atheliaceae</taxon>
        <taxon>Piloderma</taxon>
    </lineage>
</organism>
<reference evidence="11" key="2">
    <citation type="submission" date="2015-01" db="EMBL/GenBank/DDBJ databases">
        <title>Evolutionary Origins and Diversification of the Mycorrhizal Mutualists.</title>
        <authorList>
            <consortium name="DOE Joint Genome Institute"/>
            <consortium name="Mycorrhizal Genomics Consortium"/>
            <person name="Kohler A."/>
            <person name="Kuo A."/>
            <person name="Nagy L.G."/>
            <person name="Floudas D."/>
            <person name="Copeland A."/>
            <person name="Barry K.W."/>
            <person name="Cichocki N."/>
            <person name="Veneault-Fourrey C."/>
            <person name="LaButti K."/>
            <person name="Lindquist E.A."/>
            <person name="Lipzen A."/>
            <person name="Lundell T."/>
            <person name="Morin E."/>
            <person name="Murat C."/>
            <person name="Riley R."/>
            <person name="Ohm R."/>
            <person name="Sun H."/>
            <person name="Tunlid A."/>
            <person name="Henrissat B."/>
            <person name="Grigoriev I.V."/>
            <person name="Hibbett D.S."/>
            <person name="Martin F."/>
        </authorList>
    </citation>
    <scope>NUCLEOTIDE SEQUENCE [LARGE SCALE GENOMIC DNA]</scope>
    <source>
        <strain evidence="11">F 1598</strain>
    </source>
</reference>
<keyword evidence="4" id="KW-0493">Microtubule</keyword>
<dbReference type="GO" id="GO:0051642">
    <property type="term" value="P:centrosome localization"/>
    <property type="evidence" value="ECO:0007669"/>
    <property type="project" value="TreeGrafter"/>
</dbReference>
<gene>
    <name evidence="10" type="ORF">PILCRDRAFT_358334</name>
</gene>
<evidence type="ECO:0000256" key="1">
    <source>
        <dbReference type="ARBA" id="ARBA00004245"/>
    </source>
</evidence>
<dbReference type="Proteomes" id="UP000054166">
    <property type="component" value="Unassembled WGS sequence"/>
</dbReference>
<feature type="compositionally biased region" description="Low complexity" evidence="8">
    <location>
        <begin position="639"/>
        <end position="673"/>
    </location>
</feature>
<dbReference type="InterPro" id="IPR033494">
    <property type="entry name" value="NUDE"/>
</dbReference>
<dbReference type="GO" id="GO:0008017">
    <property type="term" value="F:microtubule binding"/>
    <property type="evidence" value="ECO:0007669"/>
    <property type="project" value="InterPro"/>
</dbReference>
<evidence type="ECO:0000256" key="6">
    <source>
        <dbReference type="ARBA" id="ARBA00023212"/>
    </source>
</evidence>
<dbReference type="GO" id="GO:0000132">
    <property type="term" value="P:establishment of mitotic spindle orientation"/>
    <property type="evidence" value="ECO:0007669"/>
    <property type="project" value="TreeGrafter"/>
</dbReference>
<name>A0A0C3G008_PILCF</name>
<feature type="compositionally biased region" description="Polar residues" evidence="8">
    <location>
        <begin position="576"/>
        <end position="604"/>
    </location>
</feature>
<evidence type="ECO:0000256" key="5">
    <source>
        <dbReference type="ARBA" id="ARBA00023054"/>
    </source>
</evidence>
<sequence>MTAVLQATDALRRERSMASDDSQINYSSGTSDWKAKYNEVADMLAETRAELDEFHSSSKELEEELIKEIDRTEKAQQDLKVKVARSEAERDEWKSKFMTLQTNHNTTTTSLQRELDTLRQDYQKVKVQLRELEMGNDDLERNERAVSSSLADIEAKYSRALEEKILLEHELLDKANLEEESQRLKDELRDANVEISILKDQVSAGQRSRSSTIISEPTSSAPSSLFPHVSPPSTASDENLLTTPPPPNLQLSDLLPAFDEIPPTTPTITPRPQSASIGTASGQSLLLQRAGFQPAKTAIPASSSSSSMPRSATLPSLSTPSRIPPRIPAGRTAIPRNLSTSTTSSTSGMPGNVSKSKGVQMVTEMRARVKILEQKIHTRVPRLRMGSLSGHPNANTLAASTLGSDADPITSTPATIMRSSSLRSKGGDDRSLKSSLARKRADVEVKPKKTPGADTSGWVLIMEDSPSPVKDAEKERRRASSPSAPTAFRLAASTSAAPPTVQNDRGSSLFKSTMNAAIRRPQSRLSATSASTTATTSSIPTPSSRPATPTFLPIPSSSLYAHSSTAGVSGLKRPTGPSTGAFSQQKRTSLGGTATTPSPPSDSESGIRERPFSYSSRLDRTNNLKALPKLPSLQSNITMRPPSKLSASSSTAMSKSRIGRPGVGRRSSGGVSPLLDMDLSENSTDGTNRPRAGSATATYATNGC</sequence>
<evidence type="ECO:0000256" key="4">
    <source>
        <dbReference type="ARBA" id="ARBA00022701"/>
    </source>
</evidence>
<dbReference type="Gene3D" id="6.10.250.1080">
    <property type="match status" value="1"/>
</dbReference>
<dbReference type="GO" id="GO:0007020">
    <property type="term" value="P:microtubule nucleation"/>
    <property type="evidence" value="ECO:0007669"/>
    <property type="project" value="TreeGrafter"/>
</dbReference>
<keyword evidence="6" id="KW-0206">Cytoskeleton</keyword>
<keyword evidence="11" id="KW-1185">Reference proteome</keyword>
<evidence type="ECO:0000256" key="2">
    <source>
        <dbReference type="ARBA" id="ARBA00007429"/>
    </source>
</evidence>
<dbReference type="EMBL" id="KN832985">
    <property type="protein sequence ID" value="KIM85349.1"/>
    <property type="molecule type" value="Genomic_DNA"/>
</dbReference>
<feature type="compositionally biased region" description="Low complexity" evidence="8">
    <location>
        <begin position="526"/>
        <end position="550"/>
    </location>
</feature>
<feature type="compositionally biased region" description="Polar residues" evidence="8">
    <location>
        <begin position="555"/>
        <end position="567"/>
    </location>
</feature>
<dbReference type="GO" id="GO:0047496">
    <property type="term" value="P:vesicle transport along microtubule"/>
    <property type="evidence" value="ECO:0007669"/>
    <property type="project" value="TreeGrafter"/>
</dbReference>
<evidence type="ECO:0000313" key="10">
    <source>
        <dbReference type="EMBL" id="KIM85349.1"/>
    </source>
</evidence>
<comment type="similarity">
    <text evidence="2">Belongs to the nudE family.</text>
</comment>
<feature type="region of interest" description="Disordered" evidence="8">
    <location>
        <begin position="296"/>
        <end position="359"/>
    </location>
</feature>
<accession>A0A0C3G008</accession>
<evidence type="ECO:0000256" key="3">
    <source>
        <dbReference type="ARBA" id="ARBA00022490"/>
    </source>
</evidence>
<dbReference type="GO" id="GO:0005874">
    <property type="term" value="C:microtubule"/>
    <property type="evidence" value="ECO:0007669"/>
    <property type="project" value="UniProtKB-KW"/>
</dbReference>
<keyword evidence="5 7" id="KW-0175">Coiled coil</keyword>
<evidence type="ECO:0000259" key="9">
    <source>
        <dbReference type="Pfam" id="PF04880"/>
    </source>
</evidence>
<evidence type="ECO:0000313" key="11">
    <source>
        <dbReference type="Proteomes" id="UP000054166"/>
    </source>
</evidence>
<dbReference type="PANTHER" id="PTHR10921">
    <property type="entry name" value="NUCLEAR DISTRIBUTION PROTEIN NUDE HOMOLOG 1"/>
    <property type="match status" value="1"/>
</dbReference>
<dbReference type="Pfam" id="PF04880">
    <property type="entry name" value="NUDE_C"/>
    <property type="match status" value="1"/>
</dbReference>
<dbReference type="GO" id="GO:0007059">
    <property type="term" value="P:chromosome segregation"/>
    <property type="evidence" value="ECO:0007669"/>
    <property type="project" value="TreeGrafter"/>
</dbReference>
<feature type="compositionally biased region" description="Low complexity" evidence="8">
    <location>
        <begin position="296"/>
        <end position="316"/>
    </location>
</feature>